<dbReference type="Proteomes" id="UP001556196">
    <property type="component" value="Unassembled WGS sequence"/>
</dbReference>
<evidence type="ECO:0000256" key="2">
    <source>
        <dbReference type="ARBA" id="ARBA00023002"/>
    </source>
</evidence>
<feature type="domain" description="GFO/IDH/MocA-like oxidoreductase" evidence="4">
    <location>
        <begin position="166"/>
        <end position="284"/>
    </location>
</feature>
<dbReference type="RefSeq" id="WP_367721862.1">
    <property type="nucleotide sequence ID" value="NZ_JBFOCI010000001.1"/>
</dbReference>
<dbReference type="EMBL" id="JBFOCI010000001">
    <property type="protein sequence ID" value="MEW9804800.1"/>
    <property type="molecule type" value="Genomic_DNA"/>
</dbReference>
<dbReference type="InterPro" id="IPR051317">
    <property type="entry name" value="Gfo/Idh/MocA_oxidoreduct"/>
</dbReference>
<keyword evidence="2" id="KW-0560">Oxidoreductase</keyword>
<keyword evidence="6" id="KW-1185">Reference proteome</keyword>
<proteinExistence type="inferred from homology"/>
<evidence type="ECO:0000259" key="4">
    <source>
        <dbReference type="Pfam" id="PF22725"/>
    </source>
</evidence>
<name>A0ABV3QVD6_9HYPH</name>
<accession>A0ABV3QVD6</accession>
<evidence type="ECO:0000256" key="1">
    <source>
        <dbReference type="ARBA" id="ARBA00010928"/>
    </source>
</evidence>
<dbReference type="PANTHER" id="PTHR43708:SF5">
    <property type="entry name" value="CONSERVED EXPRESSED OXIDOREDUCTASE (EUROFUNG)-RELATED"/>
    <property type="match status" value="1"/>
</dbReference>
<protein>
    <submittedName>
        <fullName evidence="5">Gfo/Idh/MocA family protein</fullName>
    </submittedName>
</protein>
<dbReference type="SUPFAM" id="SSF55347">
    <property type="entry name" value="Glyceraldehyde-3-phosphate dehydrogenase-like, C-terminal domain"/>
    <property type="match status" value="1"/>
</dbReference>
<dbReference type="PANTHER" id="PTHR43708">
    <property type="entry name" value="CONSERVED EXPRESSED OXIDOREDUCTASE (EUROFUNG)"/>
    <property type="match status" value="1"/>
</dbReference>
<reference evidence="5 6" key="1">
    <citation type="submission" date="2024-06" db="EMBL/GenBank/DDBJ databases">
        <authorList>
            <person name="Tuo L."/>
        </authorList>
    </citation>
    <scope>NUCLEOTIDE SEQUENCE [LARGE SCALE GENOMIC DNA]</scope>
    <source>
        <strain evidence="5 6">ZMM04-5</strain>
    </source>
</reference>
<dbReference type="Pfam" id="PF01408">
    <property type="entry name" value="GFO_IDH_MocA"/>
    <property type="match status" value="1"/>
</dbReference>
<dbReference type="Pfam" id="PF22725">
    <property type="entry name" value="GFO_IDH_MocA_C3"/>
    <property type="match status" value="1"/>
</dbReference>
<dbReference type="InterPro" id="IPR055170">
    <property type="entry name" value="GFO_IDH_MocA-like_dom"/>
</dbReference>
<evidence type="ECO:0000313" key="6">
    <source>
        <dbReference type="Proteomes" id="UP001556196"/>
    </source>
</evidence>
<dbReference type="InterPro" id="IPR036291">
    <property type="entry name" value="NAD(P)-bd_dom_sf"/>
</dbReference>
<gene>
    <name evidence="5" type="ORF">ABUE31_02220</name>
</gene>
<organism evidence="5 6">
    <name type="scientific">Mesorhizobium marinum</name>
    <dbReference type="NCBI Taxonomy" id="3228790"/>
    <lineage>
        <taxon>Bacteria</taxon>
        <taxon>Pseudomonadati</taxon>
        <taxon>Pseudomonadota</taxon>
        <taxon>Alphaproteobacteria</taxon>
        <taxon>Hyphomicrobiales</taxon>
        <taxon>Phyllobacteriaceae</taxon>
        <taxon>Mesorhizobium</taxon>
    </lineage>
</organism>
<evidence type="ECO:0000313" key="5">
    <source>
        <dbReference type="EMBL" id="MEW9804800.1"/>
    </source>
</evidence>
<dbReference type="SUPFAM" id="SSF51735">
    <property type="entry name" value="NAD(P)-binding Rossmann-fold domains"/>
    <property type="match status" value="1"/>
</dbReference>
<evidence type="ECO:0000259" key="3">
    <source>
        <dbReference type="Pfam" id="PF01408"/>
    </source>
</evidence>
<feature type="domain" description="Gfo/Idh/MocA-like oxidoreductase N-terminal" evidence="3">
    <location>
        <begin position="40"/>
        <end position="157"/>
    </location>
</feature>
<comment type="caution">
    <text evidence="5">The sequence shown here is derived from an EMBL/GenBank/DDBJ whole genome shotgun (WGS) entry which is preliminary data.</text>
</comment>
<sequence length="373" mass="39966">MSKDDLPSESDYALVGKTLPEIAAPELPYRPPMPKSYRPKIALVGAGGISFAHLDAYRRAGLDVAAVMSRSLARATTRRDEFYPEAIATDDFDSLLRRDDIEVLDITPHPAERTPLVEAALKAGKHVLSQKPFVTDLDAGERLVELADRNSVKLAVNQNGRWAPHFAYIREAVRAGLVGDVISSHTAVHWDHSWIVGTPFEKIDDLIFFDFAVHWFDFLSSLIGAKGTSVYATRARAAGQQAKPPLLAQALVAFDGGQASLAFDAAIRHGPLDTTFVGGTLGSLASTGPNLGEQSVTLTTAWGVARPKLEGAWFNDGFAGTMGELLVAVEEKREPLNGARGNLDSLALCFAAMASAHTGMAVQPGTVRKAPGI</sequence>
<dbReference type="Gene3D" id="3.40.50.720">
    <property type="entry name" value="NAD(P)-binding Rossmann-like Domain"/>
    <property type="match status" value="1"/>
</dbReference>
<dbReference type="Gene3D" id="3.30.360.10">
    <property type="entry name" value="Dihydrodipicolinate Reductase, domain 2"/>
    <property type="match status" value="1"/>
</dbReference>
<dbReference type="InterPro" id="IPR000683">
    <property type="entry name" value="Gfo/Idh/MocA-like_OxRdtase_N"/>
</dbReference>
<comment type="similarity">
    <text evidence="1">Belongs to the Gfo/Idh/MocA family.</text>
</comment>